<evidence type="ECO:0000313" key="1">
    <source>
        <dbReference type="EMBL" id="WED56676.1"/>
    </source>
</evidence>
<gene>
    <name evidence="1" type="ORF">OE059_07445</name>
</gene>
<name>A0ABY8B436_9BACL</name>
<keyword evidence="2" id="KW-1185">Reference proteome</keyword>
<sequence>MMKRMLLMLSTVGILSGCVGEQMDVVKLDYMPEQWNVGDLYSNQMDAESETWSTAILGACTGEPLTQIEGDVTVFNSYAVNRKVMISDYDPSSYKLVTFLKGKENYTICYDGDYSNMKLGKIDELPDFLDLSAGIEVPNVPKMKAGTKEEEEVAEQSDPSEYLGMPINLFKDTMVHLTSPLNGAIALTVGEQEGIFPISTIEPYNAQMGTAKIALGYNDKLEAAHFYFEATNGTTSIQPFLVWDEKESAHVPIQFEGLQVERVLQTDTLEPGVKTPLYIFSYMKNGKRVKEEVSLTYTKGEFATKESIKESTEAGLIANPSGPRGPFFFLHKKPLDAEATLNYPDTLRAAGTDMSDLMNAFEEAEPVDRAGEVGDYPLLTIIEGWKGQEFRLSFQKRSKKVDVYVTDETRNQTFKLSSAGAETFFSYFPDLDE</sequence>
<reference evidence="1 2" key="1">
    <citation type="submission" date="2022-10" db="EMBL/GenBank/DDBJ databases">
        <title>Complete genome sequence of Exiguobacterium profundum TSS-3 isolated from an extremely saline-alkaline spring located in Ixtapa, Chiapas-Mexico.</title>
        <authorList>
            <person name="Rincon-Rosales R."/>
            <person name="Rogel M.A."/>
            <person name="Rincon-Molina C.I."/>
            <person name="Guerrero G."/>
            <person name="Manzano-Gomez L.A."/>
            <person name="Lopez-Lopez A."/>
            <person name="Rincon Molina F.A."/>
            <person name="Martinez-Romero E."/>
        </authorList>
    </citation>
    <scope>NUCLEOTIDE SEQUENCE [LARGE SCALE GENOMIC DNA]</scope>
    <source>
        <strain evidence="1 2">TSS-3</strain>
    </source>
</reference>
<dbReference type="RefSeq" id="WP_275060612.1">
    <property type="nucleotide sequence ID" value="NZ_CP109617.1"/>
</dbReference>
<accession>A0ABY8B436</accession>
<evidence type="ECO:0000313" key="2">
    <source>
        <dbReference type="Proteomes" id="UP001219957"/>
    </source>
</evidence>
<dbReference type="PROSITE" id="PS51257">
    <property type="entry name" value="PROKAR_LIPOPROTEIN"/>
    <property type="match status" value="1"/>
</dbReference>
<protein>
    <submittedName>
        <fullName evidence="1">Uncharacterized protein</fullName>
    </submittedName>
</protein>
<organism evidence="1 2">
    <name type="scientific">Exiguobacterium profundum</name>
    <dbReference type="NCBI Taxonomy" id="307643"/>
    <lineage>
        <taxon>Bacteria</taxon>
        <taxon>Bacillati</taxon>
        <taxon>Bacillota</taxon>
        <taxon>Bacilli</taxon>
        <taxon>Bacillales</taxon>
        <taxon>Bacillales Family XII. Incertae Sedis</taxon>
        <taxon>Exiguobacterium</taxon>
    </lineage>
</organism>
<dbReference type="Proteomes" id="UP001219957">
    <property type="component" value="Chromosome"/>
</dbReference>
<proteinExistence type="predicted"/>
<dbReference type="EMBL" id="CP109617">
    <property type="protein sequence ID" value="WED56676.1"/>
    <property type="molecule type" value="Genomic_DNA"/>
</dbReference>